<keyword evidence="1" id="KW-0812">Transmembrane</keyword>
<feature type="transmembrane region" description="Helical" evidence="1">
    <location>
        <begin position="96"/>
        <end position="113"/>
    </location>
</feature>
<dbReference type="PIRSF" id="PIRSF016789">
    <property type="entry name" value="DUF454"/>
    <property type="match status" value="1"/>
</dbReference>
<gene>
    <name evidence="2" type="ORF">BAR1_17345</name>
</gene>
<proteinExistence type="predicted"/>
<dbReference type="EMBL" id="CP032125">
    <property type="protein sequence ID" value="AXX99539.1"/>
    <property type="molecule type" value="Genomic_DNA"/>
</dbReference>
<dbReference type="PANTHER" id="PTHR35813">
    <property type="entry name" value="INNER MEMBRANE PROTEIN YBAN"/>
    <property type="match status" value="1"/>
</dbReference>
<dbReference type="RefSeq" id="WP_118944190.1">
    <property type="nucleotide sequence ID" value="NZ_CP032125.1"/>
</dbReference>
<organism evidence="2 3">
    <name type="scientific">Profundibacter amoris</name>
    <dbReference type="NCBI Taxonomy" id="2171755"/>
    <lineage>
        <taxon>Bacteria</taxon>
        <taxon>Pseudomonadati</taxon>
        <taxon>Pseudomonadota</taxon>
        <taxon>Alphaproteobacteria</taxon>
        <taxon>Rhodobacterales</taxon>
        <taxon>Paracoccaceae</taxon>
        <taxon>Profundibacter</taxon>
    </lineage>
</organism>
<protein>
    <submittedName>
        <fullName evidence="2">DUF454 domain-containing protein</fullName>
    </submittedName>
</protein>
<feature type="transmembrane region" description="Helical" evidence="1">
    <location>
        <begin position="72"/>
        <end position="90"/>
    </location>
</feature>
<accession>A0A347UL11</accession>
<dbReference type="KEGG" id="pamo:BAR1_17345"/>
<keyword evidence="1" id="KW-1133">Transmembrane helix</keyword>
<dbReference type="Proteomes" id="UP000261704">
    <property type="component" value="Chromosome"/>
</dbReference>
<feature type="transmembrane region" description="Helical" evidence="1">
    <location>
        <begin position="6"/>
        <end position="39"/>
    </location>
</feature>
<evidence type="ECO:0000313" key="3">
    <source>
        <dbReference type="Proteomes" id="UP000261704"/>
    </source>
</evidence>
<dbReference type="InterPro" id="IPR007401">
    <property type="entry name" value="DUF454"/>
</dbReference>
<dbReference type="Pfam" id="PF04304">
    <property type="entry name" value="DUF454"/>
    <property type="match status" value="1"/>
</dbReference>
<evidence type="ECO:0000256" key="1">
    <source>
        <dbReference type="SAM" id="Phobius"/>
    </source>
</evidence>
<dbReference type="GO" id="GO:0005886">
    <property type="term" value="C:plasma membrane"/>
    <property type="evidence" value="ECO:0007669"/>
    <property type="project" value="TreeGrafter"/>
</dbReference>
<keyword evidence="3" id="KW-1185">Reference proteome</keyword>
<dbReference type="OrthoDB" id="9816293at2"/>
<evidence type="ECO:0000313" key="2">
    <source>
        <dbReference type="EMBL" id="AXX99539.1"/>
    </source>
</evidence>
<sequence>MKLVWLLLGLASLALGIIGAFLPLLPTVPLVLLSAFFFSKSSDRLHDWMLDHAVFGPWIREWRENGGMSKRVKIYATASILVAFAIPFIIGLKAYIIAIQGVVLSGVLLYIWTRPTS</sequence>
<dbReference type="PANTHER" id="PTHR35813:SF1">
    <property type="entry name" value="INNER MEMBRANE PROTEIN YBAN"/>
    <property type="match status" value="1"/>
</dbReference>
<reference evidence="2 3" key="1">
    <citation type="submission" date="2018-09" db="EMBL/GenBank/DDBJ databases">
        <title>Profundibacter amoris BAR1 gen. nov., sp. nov., a new member of the Roseobacter clade isolated at Lokis Castle Vent Field on the Arctic Mid-Oceanic Ridge.</title>
        <authorList>
            <person name="Le Moine Bauer S."/>
            <person name="Sjoeberg A.G."/>
            <person name="L'Haridon S."/>
            <person name="Stokke R."/>
            <person name="Roalkvam I."/>
            <person name="Steen I.H."/>
            <person name="Dahle H."/>
        </authorList>
    </citation>
    <scope>NUCLEOTIDE SEQUENCE [LARGE SCALE GENOMIC DNA]</scope>
    <source>
        <strain evidence="2 3">BAR1</strain>
    </source>
</reference>
<name>A0A347UL11_9RHOB</name>
<dbReference type="AlphaFoldDB" id="A0A347UL11"/>
<keyword evidence="1" id="KW-0472">Membrane</keyword>